<dbReference type="InterPro" id="IPR020889">
    <property type="entry name" value="LipoPS_assembly_LptD"/>
</dbReference>
<dbReference type="Proteomes" id="UP000183002">
    <property type="component" value="Unassembled WGS sequence"/>
</dbReference>
<gene>
    <name evidence="1" type="primary">lptD</name>
    <name evidence="3" type="ORF">SAMN05216227_10074</name>
</gene>
<accession>A0A1H8DH37</accession>
<dbReference type="Pfam" id="PF04453">
    <property type="entry name" value="LptD"/>
    <property type="match status" value="1"/>
</dbReference>
<protein>
    <recommendedName>
        <fullName evidence="1">LPS-assembly protein LptD</fullName>
    </recommendedName>
</protein>
<keyword evidence="1" id="KW-0732">Signal</keyword>
<evidence type="ECO:0000313" key="4">
    <source>
        <dbReference type="Proteomes" id="UP000183002"/>
    </source>
</evidence>
<evidence type="ECO:0000313" key="3">
    <source>
        <dbReference type="EMBL" id="SEN06599.1"/>
    </source>
</evidence>
<keyword evidence="1" id="KW-0472">Membrane</keyword>
<dbReference type="PANTHER" id="PTHR30189">
    <property type="entry name" value="LPS-ASSEMBLY PROTEIN"/>
    <property type="match status" value="1"/>
</dbReference>
<comment type="caution">
    <text evidence="1">Lacks conserved residue(s) required for the propagation of feature annotation.</text>
</comment>
<dbReference type="InterPro" id="IPR050218">
    <property type="entry name" value="LptD"/>
</dbReference>
<sequence precursor="true">MRRFALLLCVLLMGPMAAQAPAMDLASLVADRVSIAGNDTLVADGNVEIFHKGTRLKASQITYDRAADLLTIAGPIVLTDNAGTLILADQAALSADFTEGVLQSARLVLDQQLQLAASEMMRIGGRYTSLNNTVVSSCKVCASNPTPLWEIRAKRVVHDGVERQIFFNSATFRVAGVPVFWIPHLRIPDPTLKRQTGLLAPSFRTTSGLGFGAKIPYFIRIGDDKDLTVTPYLSSKAAQSVELRYRQAFRTGSVETTGAISRDLLVPGQTRGYLTTTGRFALPSDFTLSFSGIYVTDDAYLVDYGIPYSDRLDSRAEVARTRRNEHISARIINYRSIRAGDVNSTLPSIVTDLTYQRRFSPGTIGGEGGFRLQTHSHARSSNIATDSDLDGISDGRDMARLSATADWRRNWVLPSGVLAAVMTEVNGDFYRVAQDTAFAGNSFRGTAGAGVELRWPWVRASQNGVSHVIEPVVQVIWTGRNRTNIPNEDSALVEFDEGNLFSMNRFPGADAVEQGRFANIGLGYTRVDPAGWSLGLTMGRVFRQQDFGQFTASSGLQDKTSDWLGAVQVSVANGVTVTNRFVFDDNFKLTKGEMRLDLAREKLGISSSYVRLQADVQEKRTSAVSELTLDGRYRFTPSWEGSISSRYDFVANRAASGGLNLGFRNECLKVDFAVSRRFTSSASVKPTTDFGLSVDLLGFGGKANRGPAAACRG</sequence>
<dbReference type="OrthoDB" id="9760225at2"/>
<organism evidence="3 4">
    <name type="scientific">Pseudorhodobacter antarcticus</name>
    <dbReference type="NCBI Taxonomy" id="1077947"/>
    <lineage>
        <taxon>Bacteria</taxon>
        <taxon>Pseudomonadati</taxon>
        <taxon>Pseudomonadota</taxon>
        <taxon>Alphaproteobacteria</taxon>
        <taxon>Rhodobacterales</taxon>
        <taxon>Paracoccaceae</taxon>
        <taxon>Pseudorhodobacter</taxon>
    </lineage>
</organism>
<dbReference type="InterPro" id="IPR007543">
    <property type="entry name" value="LptD_C"/>
</dbReference>
<feature type="signal peptide" evidence="1">
    <location>
        <begin position="1"/>
        <end position="20"/>
    </location>
</feature>
<dbReference type="GO" id="GO:1990351">
    <property type="term" value="C:transporter complex"/>
    <property type="evidence" value="ECO:0007669"/>
    <property type="project" value="TreeGrafter"/>
</dbReference>
<dbReference type="GO" id="GO:0043165">
    <property type="term" value="P:Gram-negative-bacterium-type cell outer membrane assembly"/>
    <property type="evidence" value="ECO:0007669"/>
    <property type="project" value="UniProtKB-UniRule"/>
</dbReference>
<dbReference type="GO" id="GO:0015920">
    <property type="term" value="P:lipopolysaccharide transport"/>
    <property type="evidence" value="ECO:0007669"/>
    <property type="project" value="InterPro"/>
</dbReference>
<evidence type="ECO:0000259" key="2">
    <source>
        <dbReference type="Pfam" id="PF04453"/>
    </source>
</evidence>
<name>A0A1H8DH37_9RHOB</name>
<dbReference type="EMBL" id="FOCO01000007">
    <property type="protein sequence ID" value="SEN06599.1"/>
    <property type="molecule type" value="Genomic_DNA"/>
</dbReference>
<dbReference type="GO" id="GO:0009279">
    <property type="term" value="C:cell outer membrane"/>
    <property type="evidence" value="ECO:0007669"/>
    <property type="project" value="UniProtKB-SubCell"/>
</dbReference>
<dbReference type="HAMAP" id="MF_01411">
    <property type="entry name" value="LPS_assembly_LptD"/>
    <property type="match status" value="1"/>
</dbReference>
<proteinExistence type="inferred from homology"/>
<feature type="chain" id="PRO_5010391320" description="LPS-assembly protein LptD" evidence="1">
    <location>
        <begin position="21"/>
        <end position="713"/>
    </location>
</feature>
<dbReference type="STRING" id="1077947.SAMN05216227_10074"/>
<dbReference type="PANTHER" id="PTHR30189:SF1">
    <property type="entry name" value="LPS-ASSEMBLY PROTEIN LPTD"/>
    <property type="match status" value="1"/>
</dbReference>
<evidence type="ECO:0000256" key="1">
    <source>
        <dbReference type="HAMAP-Rule" id="MF_01411"/>
    </source>
</evidence>
<dbReference type="RefSeq" id="WP_050519009.1">
    <property type="nucleotide sequence ID" value="NZ_FOCO01000007.1"/>
</dbReference>
<comment type="function">
    <text evidence="1">Involved in the assembly of lipopolysaccharide (LPS) at the surface of the outer membrane.</text>
</comment>
<dbReference type="AlphaFoldDB" id="A0A1H8DH37"/>
<comment type="subunit">
    <text evidence="1">Component of the lipopolysaccharide transport and assembly complex.</text>
</comment>
<comment type="subcellular location">
    <subcellularLocation>
        <location evidence="1">Cell outer membrane</location>
    </subcellularLocation>
</comment>
<comment type="similarity">
    <text evidence="1">Belongs to the LptD family.</text>
</comment>
<reference evidence="3 4" key="1">
    <citation type="submission" date="2016-10" db="EMBL/GenBank/DDBJ databases">
        <authorList>
            <person name="de Groot N.N."/>
        </authorList>
    </citation>
    <scope>NUCLEOTIDE SEQUENCE [LARGE SCALE GENOMIC DNA]</scope>
    <source>
        <strain evidence="3 4">CGMCC 1.10836</strain>
    </source>
</reference>
<feature type="domain" description="LptD C-terminal" evidence="2">
    <location>
        <begin position="270"/>
        <end position="639"/>
    </location>
</feature>
<keyword evidence="4" id="KW-1185">Reference proteome</keyword>
<keyword evidence="1" id="KW-0998">Cell outer membrane</keyword>